<protein>
    <recommendedName>
        <fullName evidence="6">F-box domain-containing protein</fullName>
    </recommendedName>
</protein>
<dbReference type="InterPro" id="IPR001810">
    <property type="entry name" value="F-box_dom"/>
</dbReference>
<sequence>MERHGIASDDALNPSSSSSSFNMSDHPEDIQTIILSLLPLKEAARTSLVSRSWRLDWRQHPNLCFDATKPRSKDKDCVKRAKFIEAVNSVIQQHSGRGLNKFRIRCGLREESSDHIDGWIRFATAAKAKTIGINLWSSRKHKYTGVFGWSRWSLYRFPLDALGAPDGPFIQSLFLSNVSIELHLDTCGLTKLKRLVLHSVQIVGDIVDLLLNCSSLEDLKLIACSGVTALNIPHQLNKLRHLLISHIYVQMICFHVTEKASVKFKQDDEALDHTFTAIPSISGVKELNMRADMNAYVYYVHWVSQVHTATRPTHMFMNLRLLTCEIRICTPVPNNHSGFLQLAHCLNSAPQLETLQLHMLYAAVPTHRCDVCWTGEVTGEGASCMGRLGSLRTVHMSGFRCYRAQVELLCGILEKSSSALERVTLETEVTLRCSRKFNTLIPGFQIRQWARATSKRFGKVITVVSPCSPIPKILGKSSKQYYKGS</sequence>
<gene>
    <name evidence="4" type="ORF">URODEC1_LOCUS66783</name>
</gene>
<dbReference type="SUPFAM" id="SSF52047">
    <property type="entry name" value="RNI-like"/>
    <property type="match status" value="1"/>
</dbReference>
<dbReference type="PANTHER" id="PTHR34145">
    <property type="entry name" value="OS02G0105600 PROTEIN"/>
    <property type="match status" value="1"/>
</dbReference>
<reference evidence="4" key="1">
    <citation type="submission" date="2024-10" db="EMBL/GenBank/DDBJ databases">
        <authorList>
            <person name="Ryan C."/>
        </authorList>
    </citation>
    <scope>NUCLEOTIDE SEQUENCE [LARGE SCALE GENOMIC DNA]</scope>
</reference>
<proteinExistence type="predicted"/>
<dbReference type="InterPro" id="IPR055357">
    <property type="entry name" value="LRR_At1g61320_AtMIF1"/>
</dbReference>
<evidence type="ECO:0000313" key="4">
    <source>
        <dbReference type="EMBL" id="CAL5004217.1"/>
    </source>
</evidence>
<feature type="domain" description="F-box" evidence="2">
    <location>
        <begin position="24"/>
        <end position="54"/>
    </location>
</feature>
<feature type="domain" description="At1g61320/AtMIF1 LRR" evidence="3">
    <location>
        <begin position="90"/>
        <end position="436"/>
    </location>
</feature>
<keyword evidence="5" id="KW-1185">Reference proteome</keyword>
<dbReference type="SUPFAM" id="SSF81383">
    <property type="entry name" value="F-box domain"/>
    <property type="match status" value="1"/>
</dbReference>
<dbReference type="PANTHER" id="PTHR34145:SF46">
    <property type="entry name" value="OS06G0716467 PROTEIN"/>
    <property type="match status" value="1"/>
</dbReference>
<dbReference type="InterPro" id="IPR032675">
    <property type="entry name" value="LRR_dom_sf"/>
</dbReference>
<dbReference type="EMBL" id="OZ075136">
    <property type="protein sequence ID" value="CAL5004217.1"/>
    <property type="molecule type" value="Genomic_DNA"/>
</dbReference>
<name>A0ABC9BM54_9POAL</name>
<dbReference type="Proteomes" id="UP001497457">
    <property type="component" value="Chromosome 26rd"/>
</dbReference>
<accession>A0ABC9BM54</accession>
<dbReference type="AlphaFoldDB" id="A0ABC9BM54"/>
<dbReference type="Pfam" id="PF00646">
    <property type="entry name" value="F-box"/>
    <property type="match status" value="1"/>
</dbReference>
<evidence type="ECO:0008006" key="6">
    <source>
        <dbReference type="Google" id="ProtNLM"/>
    </source>
</evidence>
<evidence type="ECO:0000313" key="5">
    <source>
        <dbReference type="Proteomes" id="UP001497457"/>
    </source>
</evidence>
<feature type="region of interest" description="Disordered" evidence="1">
    <location>
        <begin position="1"/>
        <end position="24"/>
    </location>
</feature>
<evidence type="ECO:0000259" key="2">
    <source>
        <dbReference type="Pfam" id="PF00646"/>
    </source>
</evidence>
<organism evidence="4 5">
    <name type="scientific">Urochloa decumbens</name>
    <dbReference type="NCBI Taxonomy" id="240449"/>
    <lineage>
        <taxon>Eukaryota</taxon>
        <taxon>Viridiplantae</taxon>
        <taxon>Streptophyta</taxon>
        <taxon>Embryophyta</taxon>
        <taxon>Tracheophyta</taxon>
        <taxon>Spermatophyta</taxon>
        <taxon>Magnoliopsida</taxon>
        <taxon>Liliopsida</taxon>
        <taxon>Poales</taxon>
        <taxon>Poaceae</taxon>
        <taxon>PACMAD clade</taxon>
        <taxon>Panicoideae</taxon>
        <taxon>Panicodae</taxon>
        <taxon>Paniceae</taxon>
        <taxon>Melinidinae</taxon>
        <taxon>Urochloa</taxon>
    </lineage>
</organism>
<dbReference type="Pfam" id="PF23622">
    <property type="entry name" value="LRR_At1g61320_AtMIF1"/>
    <property type="match status" value="1"/>
</dbReference>
<dbReference type="Gene3D" id="3.80.10.10">
    <property type="entry name" value="Ribonuclease Inhibitor"/>
    <property type="match status" value="1"/>
</dbReference>
<evidence type="ECO:0000256" key="1">
    <source>
        <dbReference type="SAM" id="MobiDB-lite"/>
    </source>
</evidence>
<dbReference type="InterPro" id="IPR053772">
    <property type="entry name" value="At1g61320/At1g61330-like"/>
</dbReference>
<evidence type="ECO:0000259" key="3">
    <source>
        <dbReference type="Pfam" id="PF23622"/>
    </source>
</evidence>
<dbReference type="InterPro" id="IPR036047">
    <property type="entry name" value="F-box-like_dom_sf"/>
</dbReference>